<keyword evidence="3" id="KW-0175">Coiled coil</keyword>
<evidence type="ECO:0000256" key="1">
    <source>
        <dbReference type="ARBA" id="ARBA00023125"/>
    </source>
</evidence>
<dbReference type="SMART" id="SM00398">
    <property type="entry name" value="HMG"/>
    <property type="match status" value="1"/>
</dbReference>
<proteinExistence type="predicted"/>
<keyword evidence="1 2" id="KW-0238">DNA-binding</keyword>
<feature type="domain" description="HMG box" evidence="4">
    <location>
        <begin position="76"/>
        <end position="142"/>
    </location>
</feature>
<dbReference type="InterPro" id="IPR009071">
    <property type="entry name" value="HMG_box_dom"/>
</dbReference>
<evidence type="ECO:0000256" key="3">
    <source>
        <dbReference type="SAM" id="Coils"/>
    </source>
</evidence>
<sequence>MAATTQQRQQEGLDFFTTTCIKNYVKAFPNERTPCVKLTKLCKDQWKGMAAATKGQFVKMAGLGKPYIERPPDHRTYRPANPYCRFVREYCANWGNKGHHGLTAIQVCGPKWKALSPEERQPYIAEFKADLDRYNEEKRKLQSVYKRSADDCDS</sequence>
<organism evidence="5 6">
    <name type="scientific">Mesorhabditis spiculigera</name>
    <dbReference type="NCBI Taxonomy" id="96644"/>
    <lineage>
        <taxon>Eukaryota</taxon>
        <taxon>Metazoa</taxon>
        <taxon>Ecdysozoa</taxon>
        <taxon>Nematoda</taxon>
        <taxon>Chromadorea</taxon>
        <taxon>Rhabditida</taxon>
        <taxon>Rhabditina</taxon>
        <taxon>Rhabditomorpha</taxon>
        <taxon>Rhabditoidea</taxon>
        <taxon>Rhabditidae</taxon>
        <taxon>Mesorhabditinae</taxon>
        <taxon>Mesorhabditis</taxon>
    </lineage>
</organism>
<dbReference type="Pfam" id="PF00505">
    <property type="entry name" value="HMG_box"/>
    <property type="match status" value="1"/>
</dbReference>
<dbReference type="Proteomes" id="UP001177023">
    <property type="component" value="Unassembled WGS sequence"/>
</dbReference>
<keyword evidence="2" id="KW-0539">Nucleus</keyword>
<keyword evidence="6" id="KW-1185">Reference proteome</keyword>
<comment type="caution">
    <text evidence="5">The sequence shown here is derived from an EMBL/GenBank/DDBJ whole genome shotgun (WGS) entry which is preliminary data.</text>
</comment>
<dbReference type="GO" id="GO:0003677">
    <property type="term" value="F:DNA binding"/>
    <property type="evidence" value="ECO:0007669"/>
    <property type="project" value="UniProtKB-UniRule"/>
</dbReference>
<evidence type="ECO:0000259" key="4">
    <source>
        <dbReference type="PROSITE" id="PS50118"/>
    </source>
</evidence>
<feature type="coiled-coil region" evidence="3">
    <location>
        <begin position="124"/>
        <end position="151"/>
    </location>
</feature>
<dbReference type="EMBL" id="CATQJA010001091">
    <property type="protein sequence ID" value="CAJ0565709.1"/>
    <property type="molecule type" value="Genomic_DNA"/>
</dbReference>
<evidence type="ECO:0000313" key="5">
    <source>
        <dbReference type="EMBL" id="CAJ0565709.1"/>
    </source>
</evidence>
<gene>
    <name evidence="5" type="ORF">MSPICULIGERA_LOCUS4340</name>
</gene>
<dbReference type="Gene3D" id="1.10.30.10">
    <property type="entry name" value="High mobility group box domain"/>
    <property type="match status" value="2"/>
</dbReference>
<dbReference type="AlphaFoldDB" id="A0AA36CC92"/>
<dbReference type="InterPro" id="IPR036910">
    <property type="entry name" value="HMG_box_dom_sf"/>
</dbReference>
<dbReference type="GO" id="GO:0005634">
    <property type="term" value="C:nucleus"/>
    <property type="evidence" value="ECO:0007669"/>
    <property type="project" value="UniProtKB-UniRule"/>
</dbReference>
<dbReference type="InterPro" id="IPR050342">
    <property type="entry name" value="HMGB"/>
</dbReference>
<accession>A0AA36CC92</accession>
<evidence type="ECO:0000313" key="6">
    <source>
        <dbReference type="Proteomes" id="UP001177023"/>
    </source>
</evidence>
<protein>
    <recommendedName>
        <fullName evidence="4">HMG box domain-containing protein</fullName>
    </recommendedName>
</protein>
<dbReference type="CDD" id="cd00084">
    <property type="entry name" value="HMG-box_SF"/>
    <property type="match status" value="1"/>
</dbReference>
<dbReference type="SUPFAM" id="SSF47095">
    <property type="entry name" value="HMG-box"/>
    <property type="match status" value="2"/>
</dbReference>
<dbReference type="PROSITE" id="PS50118">
    <property type="entry name" value="HMG_BOX_2"/>
    <property type="match status" value="1"/>
</dbReference>
<feature type="DNA-binding region" description="HMG box" evidence="2">
    <location>
        <begin position="76"/>
        <end position="142"/>
    </location>
</feature>
<evidence type="ECO:0000256" key="2">
    <source>
        <dbReference type="PROSITE-ProRule" id="PRU00267"/>
    </source>
</evidence>
<name>A0AA36CC92_9BILA</name>
<reference evidence="5" key="1">
    <citation type="submission" date="2023-06" db="EMBL/GenBank/DDBJ databases">
        <authorList>
            <person name="Delattre M."/>
        </authorList>
    </citation>
    <scope>NUCLEOTIDE SEQUENCE</scope>
    <source>
        <strain evidence="5">AF72</strain>
    </source>
</reference>
<dbReference type="PANTHER" id="PTHR48112">
    <property type="entry name" value="HIGH MOBILITY GROUP PROTEIN DSP1"/>
    <property type="match status" value="1"/>
</dbReference>
<feature type="non-terminal residue" evidence="5">
    <location>
        <position position="154"/>
    </location>
</feature>